<keyword evidence="2" id="KW-1133">Transmembrane helix</keyword>
<accession>A0A6N7Q6V4</accession>
<feature type="region of interest" description="Disordered" evidence="1">
    <location>
        <begin position="182"/>
        <end position="216"/>
    </location>
</feature>
<gene>
    <name evidence="3" type="ORF">GF068_42010</name>
</gene>
<dbReference type="OrthoDB" id="9826991at2"/>
<organism evidence="3 4">
    <name type="scientific">Polyangium spumosum</name>
    <dbReference type="NCBI Taxonomy" id="889282"/>
    <lineage>
        <taxon>Bacteria</taxon>
        <taxon>Pseudomonadati</taxon>
        <taxon>Myxococcota</taxon>
        <taxon>Polyangia</taxon>
        <taxon>Polyangiales</taxon>
        <taxon>Polyangiaceae</taxon>
        <taxon>Polyangium</taxon>
    </lineage>
</organism>
<keyword evidence="4" id="KW-1185">Reference proteome</keyword>
<feature type="transmembrane region" description="Helical" evidence="2">
    <location>
        <begin position="220"/>
        <end position="241"/>
    </location>
</feature>
<dbReference type="InterPro" id="IPR011990">
    <property type="entry name" value="TPR-like_helical_dom_sf"/>
</dbReference>
<evidence type="ECO:0000313" key="3">
    <source>
        <dbReference type="EMBL" id="MRG98445.1"/>
    </source>
</evidence>
<evidence type="ECO:0000256" key="2">
    <source>
        <dbReference type="SAM" id="Phobius"/>
    </source>
</evidence>
<dbReference type="Gene3D" id="1.25.40.10">
    <property type="entry name" value="Tetratricopeptide repeat domain"/>
    <property type="match status" value="1"/>
</dbReference>
<feature type="compositionally biased region" description="Low complexity" evidence="1">
    <location>
        <begin position="1"/>
        <end position="10"/>
    </location>
</feature>
<evidence type="ECO:0008006" key="5">
    <source>
        <dbReference type="Google" id="ProtNLM"/>
    </source>
</evidence>
<feature type="transmembrane region" description="Helical" evidence="2">
    <location>
        <begin position="274"/>
        <end position="295"/>
    </location>
</feature>
<dbReference type="EMBL" id="WJIE01000032">
    <property type="protein sequence ID" value="MRG98445.1"/>
    <property type="molecule type" value="Genomic_DNA"/>
</dbReference>
<proteinExistence type="predicted"/>
<feature type="compositionally biased region" description="Basic and acidic residues" evidence="1">
    <location>
        <begin position="187"/>
        <end position="197"/>
    </location>
</feature>
<sequence length="323" mass="33905">MATLAALAAPAGGGIRAADAEELEATKEERGAATRAFEEGERAYRAGDFARAAERFEEAHRRAPHPAPLWNAARSWEKAGEIARAANGYARYLREAPEGAPDRDEAGKALAELATKLGRIEVFAPEAEDVKVDDLPLEGTILYVHPGTHVIEGRVRGVAVQRTEELEAGSVRSVALVAESAAEAPEEAPKEAPKEAPRPIPKQMRPPAKPAPAPRTERPWLLPALAVGGAATVVSAGILVWSGVDTLAALDDFHAAPSWDKLYDGRDKQLRTNVLLGVSFGLGAITGALGSYWLAGRSGGEVKVGLAPPVLGGPGFVLATGSF</sequence>
<dbReference type="SUPFAM" id="SSF48452">
    <property type="entry name" value="TPR-like"/>
    <property type="match status" value="1"/>
</dbReference>
<comment type="caution">
    <text evidence="3">The sequence shown here is derived from an EMBL/GenBank/DDBJ whole genome shotgun (WGS) entry which is preliminary data.</text>
</comment>
<keyword evidence="2" id="KW-0472">Membrane</keyword>
<dbReference type="AlphaFoldDB" id="A0A6N7Q6V4"/>
<keyword evidence="2" id="KW-0812">Transmembrane</keyword>
<feature type="compositionally biased region" description="Basic and acidic residues" evidence="1">
    <location>
        <begin position="24"/>
        <end position="38"/>
    </location>
</feature>
<reference evidence="3 4" key="1">
    <citation type="submission" date="2019-10" db="EMBL/GenBank/DDBJ databases">
        <title>A soil myxobacterium in the family Polyangiaceae.</title>
        <authorList>
            <person name="Li Y."/>
            <person name="Wang J."/>
        </authorList>
    </citation>
    <scope>NUCLEOTIDE SEQUENCE [LARGE SCALE GENOMIC DNA]</scope>
    <source>
        <strain evidence="3 4">DSM 14734</strain>
    </source>
</reference>
<dbReference type="Proteomes" id="UP000440224">
    <property type="component" value="Unassembled WGS sequence"/>
</dbReference>
<evidence type="ECO:0000256" key="1">
    <source>
        <dbReference type="SAM" id="MobiDB-lite"/>
    </source>
</evidence>
<protein>
    <recommendedName>
        <fullName evidence="5">Tetratricopeptide repeat protein</fullName>
    </recommendedName>
</protein>
<feature type="region of interest" description="Disordered" evidence="1">
    <location>
        <begin position="1"/>
        <end position="38"/>
    </location>
</feature>
<name>A0A6N7Q6V4_9BACT</name>
<evidence type="ECO:0000313" key="4">
    <source>
        <dbReference type="Proteomes" id="UP000440224"/>
    </source>
</evidence>